<keyword evidence="4" id="KW-1185">Reference proteome</keyword>
<dbReference type="InterPro" id="IPR027353">
    <property type="entry name" value="NET_dom"/>
</dbReference>
<dbReference type="Proteomes" id="UP000604825">
    <property type="component" value="Unassembled WGS sequence"/>
</dbReference>
<feature type="compositionally biased region" description="Polar residues" evidence="1">
    <location>
        <begin position="137"/>
        <end position="164"/>
    </location>
</feature>
<comment type="caution">
    <text evidence="3">The sequence shown here is derived from an EMBL/GenBank/DDBJ whole genome shotgun (WGS) entry which is preliminary data.</text>
</comment>
<dbReference type="Pfam" id="PF17035">
    <property type="entry name" value="BET"/>
    <property type="match status" value="1"/>
</dbReference>
<dbReference type="EMBL" id="CAJGYO010000008">
    <property type="protein sequence ID" value="CAD6250404.1"/>
    <property type="molecule type" value="Genomic_DNA"/>
</dbReference>
<feature type="compositionally biased region" description="Basic and acidic residues" evidence="1">
    <location>
        <begin position="64"/>
        <end position="89"/>
    </location>
</feature>
<gene>
    <name evidence="3" type="ORF">NCGR_LOCUS34190</name>
</gene>
<feature type="compositionally biased region" description="Acidic residues" evidence="1">
    <location>
        <begin position="123"/>
        <end position="134"/>
    </location>
</feature>
<evidence type="ECO:0000313" key="3">
    <source>
        <dbReference type="EMBL" id="CAD6250404.1"/>
    </source>
</evidence>
<sequence>MLPEERNQLAGRLSSLSGELPGHIVEFLQQQFGDADSHGEIEIDIDSVKDSVLFELKTRLDKVAKESKDDKVAEESKDDKLADESKGEVVLEQEDEEYIDICGLSPIVETGNRPSSSSRSDSDSDSDSGSESDSDQIMGTSAQQPSEPASGTAQSTIQAESVSGDSIGGPAPLTVAVSQVAQSAAKKVQAVQRAAPKAVYMPGLLYRANLRRQLLEMERAALPDESIHPRDLQRLGIAEYGHPSLMRQLGLVLKADA</sequence>
<reference evidence="3" key="1">
    <citation type="submission" date="2020-10" db="EMBL/GenBank/DDBJ databases">
        <authorList>
            <person name="Han B."/>
            <person name="Lu T."/>
            <person name="Zhao Q."/>
            <person name="Huang X."/>
            <person name="Zhao Y."/>
        </authorList>
    </citation>
    <scope>NUCLEOTIDE SEQUENCE</scope>
</reference>
<dbReference type="AlphaFoldDB" id="A0A811PV47"/>
<organism evidence="3 4">
    <name type="scientific">Miscanthus lutarioriparius</name>
    <dbReference type="NCBI Taxonomy" id="422564"/>
    <lineage>
        <taxon>Eukaryota</taxon>
        <taxon>Viridiplantae</taxon>
        <taxon>Streptophyta</taxon>
        <taxon>Embryophyta</taxon>
        <taxon>Tracheophyta</taxon>
        <taxon>Spermatophyta</taxon>
        <taxon>Magnoliopsida</taxon>
        <taxon>Liliopsida</taxon>
        <taxon>Poales</taxon>
        <taxon>Poaceae</taxon>
        <taxon>PACMAD clade</taxon>
        <taxon>Panicoideae</taxon>
        <taxon>Andropogonodae</taxon>
        <taxon>Andropogoneae</taxon>
        <taxon>Saccharinae</taxon>
        <taxon>Miscanthus</taxon>
    </lineage>
</organism>
<accession>A0A811PV47</accession>
<proteinExistence type="predicted"/>
<evidence type="ECO:0000259" key="2">
    <source>
        <dbReference type="PROSITE" id="PS51525"/>
    </source>
</evidence>
<name>A0A811PV47_9POAL</name>
<dbReference type="InterPro" id="IPR038336">
    <property type="entry name" value="NET_sf"/>
</dbReference>
<dbReference type="Gene3D" id="1.20.1270.220">
    <property type="match status" value="1"/>
</dbReference>
<dbReference type="OrthoDB" id="696531at2759"/>
<feature type="domain" description="NET" evidence="2">
    <location>
        <begin position="1"/>
        <end position="71"/>
    </location>
</feature>
<dbReference type="PROSITE" id="PS51525">
    <property type="entry name" value="NET"/>
    <property type="match status" value="1"/>
</dbReference>
<protein>
    <recommendedName>
        <fullName evidence="2">NET domain-containing protein</fullName>
    </recommendedName>
</protein>
<evidence type="ECO:0000256" key="1">
    <source>
        <dbReference type="SAM" id="MobiDB-lite"/>
    </source>
</evidence>
<feature type="region of interest" description="Disordered" evidence="1">
    <location>
        <begin position="64"/>
        <end position="165"/>
    </location>
</feature>
<evidence type="ECO:0000313" key="4">
    <source>
        <dbReference type="Proteomes" id="UP000604825"/>
    </source>
</evidence>